<dbReference type="GO" id="GO:0010333">
    <property type="term" value="F:terpene synthase activity"/>
    <property type="evidence" value="ECO:0007669"/>
    <property type="project" value="InterPro"/>
</dbReference>
<organism evidence="5">
    <name type="scientific">Fagus sylvatica</name>
    <name type="common">Beechnut</name>
    <dbReference type="NCBI Taxonomy" id="28930"/>
    <lineage>
        <taxon>Eukaryota</taxon>
        <taxon>Viridiplantae</taxon>
        <taxon>Streptophyta</taxon>
        <taxon>Embryophyta</taxon>
        <taxon>Tracheophyta</taxon>
        <taxon>Spermatophyta</taxon>
        <taxon>Magnoliopsida</taxon>
        <taxon>eudicotyledons</taxon>
        <taxon>Gunneridae</taxon>
        <taxon>Pentapetalae</taxon>
        <taxon>rosids</taxon>
        <taxon>fabids</taxon>
        <taxon>Fagales</taxon>
        <taxon>Fagaceae</taxon>
        <taxon>Fagus</taxon>
    </lineage>
</organism>
<dbReference type="InterPro" id="IPR050148">
    <property type="entry name" value="Terpene_synthase-like"/>
</dbReference>
<name>A0A2N9FPG5_FAGSY</name>
<comment type="cofactor">
    <cofactor evidence="1">
        <name>Mg(2+)</name>
        <dbReference type="ChEBI" id="CHEBI:18420"/>
    </cofactor>
</comment>
<evidence type="ECO:0000256" key="2">
    <source>
        <dbReference type="ARBA" id="ARBA00022723"/>
    </source>
</evidence>
<dbReference type="InterPro" id="IPR005630">
    <property type="entry name" value="Terpene_synthase_metal-bd"/>
</dbReference>
<dbReference type="SUPFAM" id="SSF48576">
    <property type="entry name" value="Terpenoid synthases"/>
    <property type="match status" value="1"/>
</dbReference>
<dbReference type="Pfam" id="PF03936">
    <property type="entry name" value="Terpene_synth_C"/>
    <property type="match status" value="1"/>
</dbReference>
<dbReference type="InterPro" id="IPR008949">
    <property type="entry name" value="Isoprenoid_synthase_dom_sf"/>
</dbReference>
<proteinExistence type="predicted"/>
<evidence type="ECO:0000256" key="1">
    <source>
        <dbReference type="ARBA" id="ARBA00001946"/>
    </source>
</evidence>
<keyword evidence="2" id="KW-0479">Metal-binding</keyword>
<dbReference type="EMBL" id="OIVN01001008">
    <property type="protein sequence ID" value="SPC88644.1"/>
    <property type="molecule type" value="Genomic_DNA"/>
</dbReference>
<dbReference type="AlphaFoldDB" id="A0A2N9FPG5"/>
<gene>
    <name evidence="5" type="ORF">FSB_LOCUS16526</name>
</gene>
<dbReference type="PANTHER" id="PTHR31225">
    <property type="entry name" value="OS04G0344100 PROTEIN-RELATED"/>
    <property type="match status" value="1"/>
</dbReference>
<dbReference type="Gene3D" id="1.10.600.10">
    <property type="entry name" value="Farnesyl Diphosphate Synthase"/>
    <property type="match status" value="1"/>
</dbReference>
<feature type="domain" description="Terpene synthase metal-binding" evidence="4">
    <location>
        <begin position="40"/>
        <end position="81"/>
    </location>
</feature>
<evidence type="ECO:0000259" key="4">
    <source>
        <dbReference type="Pfam" id="PF03936"/>
    </source>
</evidence>
<dbReference type="PANTHER" id="PTHR31225:SF221">
    <property type="entry name" value="(-)-GERMACRENE D SYNTHASE"/>
    <property type="match status" value="1"/>
</dbReference>
<reference evidence="5" key="1">
    <citation type="submission" date="2018-02" db="EMBL/GenBank/DDBJ databases">
        <authorList>
            <person name="Cohen D.B."/>
            <person name="Kent A.D."/>
        </authorList>
    </citation>
    <scope>NUCLEOTIDE SEQUENCE</scope>
</reference>
<accession>A0A2N9FPG5</accession>
<protein>
    <recommendedName>
        <fullName evidence="4">Terpene synthase metal-binding domain-containing protein</fullName>
    </recommendedName>
</protein>
<keyword evidence="3" id="KW-0456">Lyase</keyword>
<dbReference type="GO" id="GO:0016114">
    <property type="term" value="P:terpenoid biosynthetic process"/>
    <property type="evidence" value="ECO:0007669"/>
    <property type="project" value="InterPro"/>
</dbReference>
<evidence type="ECO:0000313" key="5">
    <source>
        <dbReference type="EMBL" id="SPC88644.1"/>
    </source>
</evidence>
<sequence>MEIKILQNLNWNDLTEDIMKMDINKENNDEPPSMGSNADTFEQKREHVASGVECYMKQYGVSVEEEVYTLFQNEIADAWKDINQEFLKLTAVSMPLLERVLNLAHAMDVIYKEDDGYTNAHLIKDYVASLIINPLVI</sequence>
<evidence type="ECO:0000256" key="3">
    <source>
        <dbReference type="ARBA" id="ARBA00023239"/>
    </source>
</evidence>
<dbReference type="GO" id="GO:0000287">
    <property type="term" value="F:magnesium ion binding"/>
    <property type="evidence" value="ECO:0007669"/>
    <property type="project" value="InterPro"/>
</dbReference>